<comment type="caution">
    <text evidence="4">The sequence shown here is derived from an EMBL/GenBank/DDBJ whole genome shotgun (WGS) entry which is preliminary data.</text>
</comment>
<dbReference type="Proteomes" id="UP000307768">
    <property type="component" value="Unassembled WGS sequence"/>
</dbReference>
<dbReference type="SUPFAM" id="SSF53613">
    <property type="entry name" value="Ribokinase-like"/>
    <property type="match status" value="1"/>
</dbReference>
<dbReference type="PANTHER" id="PTHR10584">
    <property type="entry name" value="SUGAR KINASE"/>
    <property type="match status" value="1"/>
</dbReference>
<name>A0A5Q6S2W5_9ACTN</name>
<dbReference type="OrthoDB" id="7946249at2"/>
<dbReference type="Gene3D" id="3.40.1190.20">
    <property type="match status" value="1"/>
</dbReference>
<dbReference type="AlphaFoldDB" id="A0A5Q6S2W5"/>
<dbReference type="InterPro" id="IPR002173">
    <property type="entry name" value="Carboh/pur_kinase_PfkB_CS"/>
</dbReference>
<keyword evidence="2 4" id="KW-0418">Kinase</keyword>
<evidence type="ECO:0000313" key="4">
    <source>
        <dbReference type="EMBL" id="KAA1424549.1"/>
    </source>
</evidence>
<organism evidence="4 5">
    <name type="scientific">Mumia zhuanghuii</name>
    <dbReference type="NCBI Taxonomy" id="2585211"/>
    <lineage>
        <taxon>Bacteria</taxon>
        <taxon>Bacillati</taxon>
        <taxon>Actinomycetota</taxon>
        <taxon>Actinomycetes</taxon>
        <taxon>Propionibacteriales</taxon>
        <taxon>Nocardioidaceae</taxon>
        <taxon>Mumia</taxon>
    </lineage>
</organism>
<evidence type="ECO:0000313" key="5">
    <source>
        <dbReference type="Proteomes" id="UP000307768"/>
    </source>
</evidence>
<dbReference type="Pfam" id="PF00294">
    <property type="entry name" value="PfkB"/>
    <property type="match status" value="1"/>
</dbReference>
<sequence>MARILVVGDVVDDLIVRPLTTVTPASDTPAVIRRRDGGSAANVAAWLGWLGADVMFVGRAGKDGARRHTEALERFGVQARIAADGEHDTATIVITLDGGGERTMYVDRGANSALTPKDVPLSAWKDVRWVHLTGYSFFDPATRPAAQEIVARARDRGAFVSVDPASIAFLRDVGVAEFISWTQGVDAILPNLDELRCMTGEQDPDRAVLELSRWYPTVVATLGASGALQMTPDGFVVRQRAEKADVEDLTGAGDAFAAGFLAASADGLDPQQALRKGAETAALAVARTGARPSLGDARPLLG</sequence>
<protein>
    <submittedName>
        <fullName evidence="4">Sugar kinase</fullName>
    </submittedName>
</protein>
<gene>
    <name evidence="4" type="ORF">FE697_001050</name>
</gene>
<dbReference type="PROSITE" id="PS00583">
    <property type="entry name" value="PFKB_KINASES_1"/>
    <property type="match status" value="1"/>
</dbReference>
<evidence type="ECO:0000256" key="1">
    <source>
        <dbReference type="ARBA" id="ARBA00022679"/>
    </source>
</evidence>
<dbReference type="CDD" id="cd01166">
    <property type="entry name" value="KdgK"/>
    <property type="match status" value="1"/>
</dbReference>
<dbReference type="GO" id="GO:0016301">
    <property type="term" value="F:kinase activity"/>
    <property type="evidence" value="ECO:0007669"/>
    <property type="project" value="UniProtKB-KW"/>
</dbReference>
<evidence type="ECO:0000256" key="2">
    <source>
        <dbReference type="ARBA" id="ARBA00022777"/>
    </source>
</evidence>
<dbReference type="EMBL" id="VDFQ02000001">
    <property type="protein sequence ID" value="KAA1424549.1"/>
    <property type="molecule type" value="Genomic_DNA"/>
</dbReference>
<accession>A0A5Q6S2W5</accession>
<dbReference type="RefSeq" id="WP_149767455.1">
    <property type="nucleotide sequence ID" value="NZ_VDFQ02000001.1"/>
</dbReference>
<dbReference type="InterPro" id="IPR011611">
    <property type="entry name" value="PfkB_dom"/>
</dbReference>
<reference evidence="4 5" key="1">
    <citation type="submission" date="2019-09" db="EMBL/GenBank/DDBJ databases">
        <title>Mumia zhuanghuii sp. nov. isolated from the intestinal contents of plateau pika (Ochotona curzoniae) in the Qinghai-Tibet plateau of China.</title>
        <authorList>
            <person name="Tian Z."/>
        </authorList>
    </citation>
    <scope>NUCLEOTIDE SEQUENCE [LARGE SCALE GENOMIC DNA]</scope>
    <source>
        <strain evidence="5">350</strain>
    </source>
</reference>
<dbReference type="InterPro" id="IPR029056">
    <property type="entry name" value="Ribokinase-like"/>
</dbReference>
<dbReference type="PANTHER" id="PTHR10584:SF167">
    <property type="entry name" value="PFKB DOMAIN PROTEIN"/>
    <property type="match status" value="1"/>
</dbReference>
<proteinExistence type="predicted"/>
<keyword evidence="1" id="KW-0808">Transferase</keyword>
<feature type="domain" description="Carbohydrate kinase PfkB" evidence="3">
    <location>
        <begin position="1"/>
        <end position="293"/>
    </location>
</feature>
<evidence type="ECO:0000259" key="3">
    <source>
        <dbReference type="Pfam" id="PF00294"/>
    </source>
</evidence>